<protein>
    <submittedName>
        <fullName evidence="1">Hypothetical_protein</fullName>
    </submittedName>
</protein>
<sequence length="151" mass="17249">MKRSYTLMRKSMKLIQPNRVSISPKQVTFSKLVAPKLATCTIENCIKPLNNKGKDTSSPAPTLQQISNIVNDTFEYNPNKLKQIFYKFIVNVDIDIDLLECSNLIRNSIQSAKINSQRLDELFLQITAQSNSMDLLCSNQMSMIQNLQVYQ</sequence>
<reference evidence="1 2" key="1">
    <citation type="submission" date="2024-07" db="EMBL/GenBank/DDBJ databases">
        <authorList>
            <person name="Akdeniz Z."/>
        </authorList>
    </citation>
    <scope>NUCLEOTIDE SEQUENCE [LARGE SCALE GENOMIC DNA]</scope>
</reference>
<organism evidence="1 2">
    <name type="scientific">Hexamita inflata</name>
    <dbReference type="NCBI Taxonomy" id="28002"/>
    <lineage>
        <taxon>Eukaryota</taxon>
        <taxon>Metamonada</taxon>
        <taxon>Diplomonadida</taxon>
        <taxon>Hexamitidae</taxon>
        <taxon>Hexamitinae</taxon>
        <taxon>Hexamita</taxon>
    </lineage>
</organism>
<accession>A0ABP1I107</accession>
<comment type="caution">
    <text evidence="1">The sequence shown here is derived from an EMBL/GenBank/DDBJ whole genome shotgun (WGS) entry which is preliminary data.</text>
</comment>
<dbReference type="Proteomes" id="UP001642409">
    <property type="component" value="Unassembled WGS sequence"/>
</dbReference>
<proteinExistence type="predicted"/>
<evidence type="ECO:0000313" key="2">
    <source>
        <dbReference type="Proteomes" id="UP001642409"/>
    </source>
</evidence>
<name>A0ABP1I107_9EUKA</name>
<gene>
    <name evidence="1" type="ORF">HINF_LOCUS18354</name>
</gene>
<evidence type="ECO:0000313" key="1">
    <source>
        <dbReference type="EMBL" id="CAL6003342.1"/>
    </source>
</evidence>
<dbReference type="EMBL" id="CAXDID020000047">
    <property type="protein sequence ID" value="CAL6003342.1"/>
    <property type="molecule type" value="Genomic_DNA"/>
</dbReference>
<keyword evidence="2" id="KW-1185">Reference proteome</keyword>